<reference evidence="1 2" key="1">
    <citation type="journal article" date="2015" name="Genome Biol. Evol.">
        <title>Phylogenomic analyses indicate that early fungi evolved digesting cell walls of algal ancestors of land plants.</title>
        <authorList>
            <person name="Chang Y."/>
            <person name="Wang S."/>
            <person name="Sekimoto S."/>
            <person name="Aerts A.L."/>
            <person name="Choi C."/>
            <person name="Clum A."/>
            <person name="LaButti K.M."/>
            <person name="Lindquist E.A."/>
            <person name="Yee Ngan C."/>
            <person name="Ohm R.A."/>
            <person name="Salamov A.A."/>
            <person name="Grigoriev I.V."/>
            <person name="Spatafora J.W."/>
            <person name="Berbee M.L."/>
        </authorList>
    </citation>
    <scope>NUCLEOTIDE SEQUENCE [LARGE SCALE GENOMIC DNA]</scope>
    <source>
        <strain evidence="1 2">JEL478</strain>
    </source>
</reference>
<keyword evidence="2" id="KW-1185">Reference proteome</keyword>
<dbReference type="AlphaFoldDB" id="A0A139A7B6"/>
<accession>A0A139A7B6</accession>
<evidence type="ECO:0000313" key="2">
    <source>
        <dbReference type="Proteomes" id="UP000070544"/>
    </source>
</evidence>
<dbReference type="EMBL" id="KQ965785">
    <property type="protein sequence ID" value="KXS12687.1"/>
    <property type="molecule type" value="Genomic_DNA"/>
</dbReference>
<proteinExistence type="predicted"/>
<gene>
    <name evidence="1" type="ORF">M427DRAFT_46147</name>
</gene>
<sequence length="151" mass="16991">MAYRGTQIAVPPIFRLARQALCGKEGVIGMSMLQAMGPQIFTIPWPSFILAQGDLPSTKNLLPVEKLDPSDTKYTTRLVTSSRRAERLRFDILASAVPTTPMASSVFGRSSRFRGSFPWENIKSFTIDLSFSRLRENSYRGLCRWNGKRVT</sequence>
<dbReference type="Proteomes" id="UP000070544">
    <property type="component" value="Unassembled WGS sequence"/>
</dbReference>
<organism evidence="1 2">
    <name type="scientific">Gonapodya prolifera (strain JEL478)</name>
    <name type="common">Monoblepharis prolifera</name>
    <dbReference type="NCBI Taxonomy" id="1344416"/>
    <lineage>
        <taxon>Eukaryota</taxon>
        <taxon>Fungi</taxon>
        <taxon>Fungi incertae sedis</taxon>
        <taxon>Chytridiomycota</taxon>
        <taxon>Chytridiomycota incertae sedis</taxon>
        <taxon>Monoblepharidomycetes</taxon>
        <taxon>Monoblepharidales</taxon>
        <taxon>Gonapodyaceae</taxon>
        <taxon>Gonapodya</taxon>
    </lineage>
</organism>
<evidence type="ECO:0000313" key="1">
    <source>
        <dbReference type="EMBL" id="KXS12687.1"/>
    </source>
</evidence>
<name>A0A139A7B6_GONPJ</name>
<protein>
    <submittedName>
        <fullName evidence="1">Uncharacterized protein</fullName>
    </submittedName>
</protein>